<evidence type="ECO:0000313" key="2">
    <source>
        <dbReference type="EMBL" id="KAF6016948.1"/>
    </source>
</evidence>
<keyword evidence="1" id="KW-0472">Membrane</keyword>
<reference evidence="2" key="1">
    <citation type="submission" date="2020-06" db="EMBL/GenBank/DDBJ databases">
        <title>Draft genome of Bugula neritina, a colonial animal packing powerful symbionts and potential medicines.</title>
        <authorList>
            <person name="Rayko M."/>
        </authorList>
    </citation>
    <scope>NUCLEOTIDE SEQUENCE [LARGE SCALE GENOMIC DNA]</scope>
    <source>
        <strain evidence="2">Kwan_BN1</strain>
    </source>
</reference>
<keyword evidence="1" id="KW-0812">Transmembrane</keyword>
<dbReference type="AlphaFoldDB" id="A0A7J7IUP1"/>
<keyword evidence="3" id="KW-1185">Reference proteome</keyword>
<dbReference type="Proteomes" id="UP000593567">
    <property type="component" value="Unassembled WGS sequence"/>
</dbReference>
<comment type="caution">
    <text evidence="2">The sequence shown here is derived from an EMBL/GenBank/DDBJ whole genome shotgun (WGS) entry which is preliminary data.</text>
</comment>
<sequence length="70" mass="8077">MCQLGKNLYSIDIIKLIALESCWLLALALLLWLLADWRWLGTTRQVGRVSLLRAKSLHCQRQVGEFHLLS</sequence>
<evidence type="ECO:0000313" key="3">
    <source>
        <dbReference type="Proteomes" id="UP000593567"/>
    </source>
</evidence>
<dbReference type="EMBL" id="VXIV02003449">
    <property type="protein sequence ID" value="KAF6016948.1"/>
    <property type="molecule type" value="Genomic_DNA"/>
</dbReference>
<protein>
    <submittedName>
        <fullName evidence="2">Uncharacterized protein</fullName>
    </submittedName>
</protein>
<keyword evidence="1" id="KW-1133">Transmembrane helix</keyword>
<proteinExistence type="predicted"/>
<feature type="transmembrane region" description="Helical" evidence="1">
    <location>
        <begin position="13"/>
        <end position="35"/>
    </location>
</feature>
<organism evidence="2 3">
    <name type="scientific">Bugula neritina</name>
    <name type="common">Brown bryozoan</name>
    <name type="synonym">Sertularia neritina</name>
    <dbReference type="NCBI Taxonomy" id="10212"/>
    <lineage>
        <taxon>Eukaryota</taxon>
        <taxon>Metazoa</taxon>
        <taxon>Spiralia</taxon>
        <taxon>Lophotrochozoa</taxon>
        <taxon>Bryozoa</taxon>
        <taxon>Gymnolaemata</taxon>
        <taxon>Cheilostomatida</taxon>
        <taxon>Flustrina</taxon>
        <taxon>Buguloidea</taxon>
        <taxon>Bugulidae</taxon>
        <taxon>Bugula</taxon>
    </lineage>
</organism>
<name>A0A7J7IUP1_BUGNE</name>
<evidence type="ECO:0000256" key="1">
    <source>
        <dbReference type="SAM" id="Phobius"/>
    </source>
</evidence>
<gene>
    <name evidence="2" type="ORF">EB796_024757</name>
</gene>
<accession>A0A7J7IUP1</accession>